<reference evidence="2" key="1">
    <citation type="journal article" date="2020" name="New Phytol.">
        <title>Comparative genomics reveals dynamic genome evolution in host specialist ectomycorrhizal fungi.</title>
        <authorList>
            <person name="Lofgren L.A."/>
            <person name="Nguyen N.H."/>
            <person name="Vilgalys R."/>
            <person name="Ruytinx J."/>
            <person name="Liao H.L."/>
            <person name="Branco S."/>
            <person name="Kuo A."/>
            <person name="LaButti K."/>
            <person name="Lipzen A."/>
            <person name="Andreopoulos W."/>
            <person name="Pangilinan J."/>
            <person name="Riley R."/>
            <person name="Hundley H."/>
            <person name="Na H."/>
            <person name="Barry K."/>
            <person name="Grigoriev I.V."/>
            <person name="Stajich J.E."/>
            <person name="Kennedy P.G."/>
        </authorList>
    </citation>
    <scope>NUCLEOTIDE SEQUENCE</scope>
    <source>
        <strain evidence="2">S12</strain>
    </source>
</reference>
<dbReference type="PANTHER" id="PTHR13707:SF60">
    <property type="entry name" value="ACETATE COA-TRANSFERASE SUBUNIT ALPHA"/>
    <property type="match status" value="1"/>
</dbReference>
<dbReference type="Proteomes" id="UP000719766">
    <property type="component" value="Unassembled WGS sequence"/>
</dbReference>
<evidence type="ECO:0000313" key="2">
    <source>
        <dbReference type="EMBL" id="KAG1794218.1"/>
    </source>
</evidence>
<dbReference type="GeneID" id="64600328"/>
<dbReference type="OrthoDB" id="1933379at2759"/>
<evidence type="ECO:0000256" key="1">
    <source>
        <dbReference type="ARBA" id="ARBA00022679"/>
    </source>
</evidence>
<dbReference type="SUPFAM" id="SSF100950">
    <property type="entry name" value="NagB/RpiA/CoA transferase-like"/>
    <property type="match status" value="2"/>
</dbReference>
<comment type="caution">
    <text evidence="2">The sequence shown here is derived from an EMBL/GenBank/DDBJ whole genome shotgun (WGS) entry which is preliminary data.</text>
</comment>
<dbReference type="InterPro" id="IPR004164">
    <property type="entry name" value="CoA_transf_AS"/>
</dbReference>
<sequence length="462" mass="49476">MLATYISRATLVPVFKPHATIFLRARWYSTPSELPLPNKSKVWESVDEAVKDVKSGDVVLCGGFGLAGVPGALLAALAKCRDVAKLTEVPNNAGAGDSGLGRGVFGAMPPRYIVERLRAHAAGIPAFFTPTEASTAVEDGSIPTCYNEGGFSTLTPEKEHAQKMCHRIAKQAAKELKDGYYINLSIGMPTLVPGYLEPGASVQLQSENGILGMGPYPSTKEEVDLDLTNAGKETVTLLPGASIFDLSESFAMIRGGHIDVSILGAMEVSQAGDIANFMIPGKLVNTKDSVFNLKLCCCHVSASIACSPGVGLLFSEVFTASYDGRSLTSVTTDIKLLCGAPSVGKMRLLFAIFVLSLCLAFEVRFEVAVGFSSSSDLANCIQLASSSWARPEASLEPRDKTNHLGMDELFKLYNDEIYNRRNTVIRARTGSMDSSASIHSLHTVWEGGEPRDMGRSYSHSSE</sequence>
<dbReference type="RefSeq" id="XP_041160446.1">
    <property type="nucleotide sequence ID" value="XM_041306564.1"/>
</dbReference>
<dbReference type="EMBL" id="JABBWE010000027">
    <property type="protein sequence ID" value="KAG1794218.1"/>
    <property type="molecule type" value="Genomic_DNA"/>
</dbReference>
<evidence type="ECO:0000313" key="3">
    <source>
        <dbReference type="Proteomes" id="UP000719766"/>
    </source>
</evidence>
<dbReference type="InterPro" id="IPR004165">
    <property type="entry name" value="CoA_trans_fam_I"/>
</dbReference>
<dbReference type="InterPro" id="IPR037171">
    <property type="entry name" value="NagB/RpiA_transferase-like"/>
</dbReference>
<dbReference type="Pfam" id="PF01144">
    <property type="entry name" value="CoA_trans"/>
    <property type="match status" value="2"/>
</dbReference>
<dbReference type="Gene3D" id="3.40.1080.10">
    <property type="entry name" value="Glutaconate Coenzyme A-transferase"/>
    <property type="match status" value="3"/>
</dbReference>
<keyword evidence="1" id="KW-0808">Transferase</keyword>
<proteinExistence type="predicted"/>
<organism evidence="2 3">
    <name type="scientific">Suillus plorans</name>
    <dbReference type="NCBI Taxonomy" id="116603"/>
    <lineage>
        <taxon>Eukaryota</taxon>
        <taxon>Fungi</taxon>
        <taxon>Dikarya</taxon>
        <taxon>Basidiomycota</taxon>
        <taxon>Agaricomycotina</taxon>
        <taxon>Agaricomycetes</taxon>
        <taxon>Agaricomycetidae</taxon>
        <taxon>Boletales</taxon>
        <taxon>Suillineae</taxon>
        <taxon>Suillaceae</taxon>
        <taxon>Suillus</taxon>
    </lineage>
</organism>
<keyword evidence="3" id="KW-1185">Reference proteome</keyword>
<dbReference type="PANTHER" id="PTHR13707">
    <property type="entry name" value="KETOACID-COENZYME A TRANSFERASE"/>
    <property type="match status" value="1"/>
</dbReference>
<dbReference type="SMART" id="SM00882">
    <property type="entry name" value="CoA_trans"/>
    <property type="match status" value="1"/>
</dbReference>
<protein>
    <recommendedName>
        <fullName evidence="4">3-oxoacid CoA-transferase</fullName>
    </recommendedName>
</protein>
<dbReference type="GO" id="GO:0008410">
    <property type="term" value="F:CoA-transferase activity"/>
    <property type="evidence" value="ECO:0007669"/>
    <property type="project" value="InterPro"/>
</dbReference>
<evidence type="ECO:0008006" key="4">
    <source>
        <dbReference type="Google" id="ProtNLM"/>
    </source>
</evidence>
<gene>
    <name evidence="2" type="ORF">HD556DRAFT_1443166</name>
</gene>
<accession>A0A9P7DH84</accession>
<dbReference type="PROSITE" id="PS01274">
    <property type="entry name" value="COA_TRANSF_2"/>
    <property type="match status" value="1"/>
</dbReference>
<dbReference type="AlphaFoldDB" id="A0A9P7DH84"/>
<name>A0A9P7DH84_9AGAM</name>